<evidence type="ECO:0000256" key="1">
    <source>
        <dbReference type="SAM" id="MobiDB-lite"/>
    </source>
</evidence>
<feature type="region of interest" description="Disordered" evidence="1">
    <location>
        <begin position="528"/>
        <end position="560"/>
    </location>
</feature>
<name>A0ABD0L6A0_9CAEN</name>
<proteinExistence type="predicted"/>
<feature type="compositionally biased region" description="Basic and acidic residues" evidence="1">
    <location>
        <begin position="338"/>
        <end position="351"/>
    </location>
</feature>
<sequence>MPTSSQSRILTRIENQSVHPFLRQCSVNDATVMSIPRVGLPGGVDVTAFSPSKAFRIPSTVDGSPSTVMVTELHNKNVKLCDEPPIPHCSPYGVRTCHHSHAKDSVPVTDSNTKPYGWAPRTVTIPSLPNLSLSSLGQTNMHHHHQRHYSYPVSRSSLPTLLAQQSCHDSSRRLSDCRLPPFVPHGGVHDTQSAKRHFRHPDHAPTTVQARYARQATIPEPSREDNPDGEEHLSLLIGLVQDTGSPTTSLDIDQQHEDSGFQPQHGASSSETKPQVVSIKKLYRQLVSLGFNSSSFRGLTLDNFSEDEDVCEERKIKSMKVKKERRRSSSVSSGPSTTEKDTVADYSHTSKEALSSTPAVSMGNKGSVPDVGSPSVLAKADSIVSGPMEQSGSSSQASDAHAKLRKAKLPTMRLRSRLPPPEPDLMCFRCCQLGLTHWQVKQALEDQTGDKVLHLHFDPEYLHIDDAEALPRVLWMFQMADSSSHSLLISRGLFTPDGERVRVRPRDDVYQEEHRAWNLVQQIKDEHHRRSIVRRSSRSRRSKEARRPSRTSASAAVTTA</sequence>
<evidence type="ECO:0000313" key="3">
    <source>
        <dbReference type="Proteomes" id="UP001519460"/>
    </source>
</evidence>
<dbReference type="AlphaFoldDB" id="A0ABD0L6A0"/>
<keyword evidence="3" id="KW-1185">Reference proteome</keyword>
<feature type="compositionally biased region" description="Polar residues" evidence="1">
    <location>
        <begin position="388"/>
        <end position="398"/>
    </location>
</feature>
<dbReference type="EMBL" id="JACVVK020000080">
    <property type="protein sequence ID" value="KAK7494808.1"/>
    <property type="molecule type" value="Genomic_DNA"/>
</dbReference>
<feature type="region of interest" description="Disordered" evidence="1">
    <location>
        <begin position="319"/>
        <end position="416"/>
    </location>
</feature>
<comment type="caution">
    <text evidence="2">The sequence shown here is derived from an EMBL/GenBank/DDBJ whole genome shotgun (WGS) entry which is preliminary data.</text>
</comment>
<feature type="region of interest" description="Disordered" evidence="1">
    <location>
        <begin position="244"/>
        <end position="275"/>
    </location>
</feature>
<feature type="compositionally biased region" description="Basic residues" evidence="1">
    <location>
        <begin position="319"/>
        <end position="328"/>
    </location>
</feature>
<feature type="compositionally biased region" description="Polar residues" evidence="1">
    <location>
        <begin position="261"/>
        <end position="275"/>
    </location>
</feature>
<dbReference type="Proteomes" id="UP001519460">
    <property type="component" value="Unassembled WGS sequence"/>
</dbReference>
<accession>A0ABD0L6A0</accession>
<feature type="compositionally biased region" description="Basic residues" evidence="1">
    <location>
        <begin position="529"/>
        <end position="544"/>
    </location>
</feature>
<evidence type="ECO:0000313" key="2">
    <source>
        <dbReference type="EMBL" id="KAK7494808.1"/>
    </source>
</evidence>
<reference evidence="2 3" key="1">
    <citation type="journal article" date="2023" name="Sci. Data">
        <title>Genome assembly of the Korean intertidal mud-creeper Batillaria attramentaria.</title>
        <authorList>
            <person name="Patra A.K."/>
            <person name="Ho P.T."/>
            <person name="Jun S."/>
            <person name="Lee S.J."/>
            <person name="Kim Y."/>
            <person name="Won Y.J."/>
        </authorList>
    </citation>
    <scope>NUCLEOTIDE SEQUENCE [LARGE SCALE GENOMIC DNA]</scope>
    <source>
        <strain evidence="2">Wonlab-2016</strain>
    </source>
</reference>
<gene>
    <name evidence="2" type="ORF">BaRGS_00013935</name>
</gene>
<protein>
    <submittedName>
        <fullName evidence="2">Uncharacterized protein</fullName>
    </submittedName>
</protein>
<feature type="compositionally biased region" description="Low complexity" evidence="1">
    <location>
        <begin position="550"/>
        <end position="560"/>
    </location>
</feature>
<organism evidence="2 3">
    <name type="scientific">Batillaria attramentaria</name>
    <dbReference type="NCBI Taxonomy" id="370345"/>
    <lineage>
        <taxon>Eukaryota</taxon>
        <taxon>Metazoa</taxon>
        <taxon>Spiralia</taxon>
        <taxon>Lophotrochozoa</taxon>
        <taxon>Mollusca</taxon>
        <taxon>Gastropoda</taxon>
        <taxon>Caenogastropoda</taxon>
        <taxon>Sorbeoconcha</taxon>
        <taxon>Cerithioidea</taxon>
        <taxon>Batillariidae</taxon>
        <taxon>Batillaria</taxon>
    </lineage>
</organism>